<sequence>MASSQTLYPRATVKRIVKAHSNRPLSKNADIMHIFELCTLLVDDLYGELSSRVFSILAKFGRLTIRGVLKYSDLTTRDIKHGLAVLIQQNLVLHYTTEGEVFYEPHWGEAYALVRAGKIVKMVEDRFGESAGGLVSNLLLLGHAGISDLADAYGVSSKTGGVDSESLHVNGNGIVNGDDASAGADRNQVHIKTLDDLHRILRQLLDAGFIIPARRRHFYPTSDLRNEAERIVKANVFGGQVKGKQVAEMEVEVNKLLKKWRDEEEDEEVQAGGVSAGMKRGREDNNLQARKRVKINARLPNGSNSMAAANVIPLDDDLVVAVSQDKCTVALRTEQLVDYASRYLGETTSKVYEALLRQMERKVHRCNDPFDQAPSEDDEADSLPSVTAREVLDILDPDLDLAAGIGNQDAQTNGDTLDSADEDDTSMTNGTARTNGTSPAAPGGRLNLVKLHCSLLFEDPRRFVRWVGSRGGGEYKVDFRPLTLSLIQHELEATVLSRWGPLAARIIRILHAKGKLDEKQVSTTGLMRTKEIRAALTAMQEAGVVETQEVPKDNTRAPSRTMYFWFFDQDRCRQLVLTDTYKAMARILQRIKVERAKVQSVIDKAERSDVVGNEDRFLTETEKRALRTWREGEEKLLVQLERQDNLVAILRDFKMPPIPKSSWNDI</sequence>
<feature type="domain" description="RNA polymerase III Rpc82 C -terminal" evidence="10">
    <location>
        <begin position="200"/>
        <end position="483"/>
    </location>
</feature>
<dbReference type="PANTHER" id="PTHR12949">
    <property type="entry name" value="RNA POLYMERASE III DNA DIRECTED -RELATED"/>
    <property type="match status" value="1"/>
</dbReference>
<dbReference type="GO" id="GO:0006351">
    <property type="term" value="P:DNA-templated transcription"/>
    <property type="evidence" value="ECO:0007669"/>
    <property type="project" value="InterPro"/>
</dbReference>
<organism evidence="13 14">
    <name type="scientific">Diplodia seriata</name>
    <dbReference type="NCBI Taxonomy" id="420778"/>
    <lineage>
        <taxon>Eukaryota</taxon>
        <taxon>Fungi</taxon>
        <taxon>Dikarya</taxon>
        <taxon>Ascomycota</taxon>
        <taxon>Pezizomycotina</taxon>
        <taxon>Dothideomycetes</taxon>
        <taxon>Dothideomycetes incertae sedis</taxon>
        <taxon>Botryosphaeriales</taxon>
        <taxon>Botryosphaeriaceae</taxon>
        <taxon>Diplodia</taxon>
    </lineage>
</organism>
<dbReference type="InterPro" id="IPR008806">
    <property type="entry name" value="RNA_pol_III_Rpc82_C"/>
</dbReference>
<evidence type="ECO:0000256" key="5">
    <source>
        <dbReference type="ARBA" id="ARBA00023163"/>
    </source>
</evidence>
<evidence type="ECO:0000256" key="6">
    <source>
        <dbReference type="ARBA" id="ARBA00023242"/>
    </source>
</evidence>
<dbReference type="Gene3D" id="1.10.10.10">
    <property type="entry name" value="Winged helix-like DNA-binding domain superfamily/Winged helix DNA-binding domain"/>
    <property type="match status" value="3"/>
</dbReference>
<dbReference type="InterPro" id="IPR013197">
    <property type="entry name" value="RNA_pol_III_RPC82-rel_HTH"/>
</dbReference>
<evidence type="ECO:0000313" key="14">
    <source>
        <dbReference type="Proteomes" id="UP000190776"/>
    </source>
</evidence>
<dbReference type="GO" id="GO:0005666">
    <property type="term" value="C:RNA polymerase III complex"/>
    <property type="evidence" value="ECO:0007669"/>
    <property type="project" value="UniProtKB-UniRule"/>
</dbReference>
<dbReference type="Pfam" id="PF22536">
    <property type="entry name" value="WHD_POLR3C"/>
    <property type="match status" value="1"/>
</dbReference>
<comment type="function">
    <text evidence="7 8">DNA-dependent RNA polymerase catalyzes the transcription of DNA into RNA using the four ribonucleoside triphosphates as substrates. Specific core component of RNA polymerase III which synthesizes small RNAs, such as 5S rRNA and tRNAs.</text>
</comment>
<feature type="compositionally biased region" description="Polar residues" evidence="9">
    <location>
        <begin position="426"/>
        <end position="438"/>
    </location>
</feature>
<feature type="domain" description="DNA-directed RNA polymerase III subunit RPC3 winged-helix" evidence="12">
    <location>
        <begin position="491"/>
        <end position="566"/>
    </location>
</feature>
<dbReference type="PANTHER" id="PTHR12949:SF0">
    <property type="entry name" value="DNA-DIRECTED RNA POLYMERASE III SUBUNIT RPC3"/>
    <property type="match status" value="1"/>
</dbReference>
<evidence type="ECO:0000256" key="4">
    <source>
        <dbReference type="ARBA" id="ARBA00022478"/>
    </source>
</evidence>
<comment type="similarity">
    <text evidence="2 8">Belongs to the RNA polymerase beta chain family.</text>
</comment>
<evidence type="ECO:0000256" key="9">
    <source>
        <dbReference type="SAM" id="MobiDB-lite"/>
    </source>
</evidence>
<evidence type="ECO:0000256" key="2">
    <source>
        <dbReference type="ARBA" id="ARBA00006835"/>
    </source>
</evidence>
<evidence type="ECO:0000259" key="12">
    <source>
        <dbReference type="Pfam" id="PF22536"/>
    </source>
</evidence>
<dbReference type="OrthoDB" id="272392at2759"/>
<proteinExistence type="inferred from homology"/>
<name>A0A1S8BB07_9PEZI</name>
<evidence type="ECO:0000313" key="13">
    <source>
        <dbReference type="EMBL" id="OMP84710.1"/>
    </source>
</evidence>
<evidence type="ECO:0000256" key="8">
    <source>
        <dbReference type="RuleBase" id="RU367076"/>
    </source>
</evidence>
<dbReference type="AlphaFoldDB" id="A0A1S8BB07"/>
<keyword evidence="5 8" id="KW-0804">Transcription</keyword>
<keyword evidence="4 8" id="KW-0240">DNA-directed RNA polymerase</keyword>
<protein>
    <recommendedName>
        <fullName evidence="8">DNA-directed RNA polymerase III subunit RPC3</fullName>
        <shortName evidence="8">RNA polymerase III subunit C3</shortName>
    </recommendedName>
</protein>
<comment type="caution">
    <text evidence="13">The sequence shown here is derived from an EMBL/GenBank/DDBJ whole genome shotgun (WGS) entry which is preliminary data.</text>
</comment>
<dbReference type="Pfam" id="PF08221">
    <property type="entry name" value="HTH_9"/>
    <property type="match status" value="1"/>
</dbReference>
<dbReference type="Pfam" id="PF05645">
    <property type="entry name" value="RNA_pol_Rpc82"/>
    <property type="match status" value="1"/>
</dbReference>
<dbReference type="STRING" id="420778.A0A1S8BB07"/>
<evidence type="ECO:0000259" key="10">
    <source>
        <dbReference type="Pfam" id="PF05645"/>
    </source>
</evidence>
<dbReference type="InterPro" id="IPR055207">
    <property type="entry name" value="POLR3C_WHD"/>
</dbReference>
<evidence type="ECO:0000256" key="7">
    <source>
        <dbReference type="ARBA" id="ARBA00025127"/>
    </source>
</evidence>
<comment type="subunit">
    <text evidence="3 8">Component of the RNA polymerase III (Pol III) complex consisting of 17 subunits.</text>
</comment>
<dbReference type="InterPro" id="IPR036388">
    <property type="entry name" value="WH-like_DNA-bd_sf"/>
</dbReference>
<comment type="subcellular location">
    <subcellularLocation>
        <location evidence="1 8">Nucleus</location>
    </subcellularLocation>
</comment>
<keyword evidence="6 8" id="KW-0539">Nucleus</keyword>
<dbReference type="Proteomes" id="UP000190776">
    <property type="component" value="Unassembled WGS sequence"/>
</dbReference>
<dbReference type="EMBL" id="MSZU01000087">
    <property type="protein sequence ID" value="OMP84710.1"/>
    <property type="molecule type" value="Genomic_DNA"/>
</dbReference>
<feature type="domain" description="RNA polymerase III subunit RPC82-related helix-turn-helix" evidence="11">
    <location>
        <begin position="36"/>
        <end position="93"/>
    </location>
</feature>
<evidence type="ECO:0000256" key="1">
    <source>
        <dbReference type="ARBA" id="ARBA00004123"/>
    </source>
</evidence>
<feature type="region of interest" description="Disordered" evidence="9">
    <location>
        <begin position="405"/>
        <end position="443"/>
    </location>
</feature>
<evidence type="ECO:0000259" key="11">
    <source>
        <dbReference type="Pfam" id="PF08221"/>
    </source>
</evidence>
<dbReference type="GO" id="GO:0003697">
    <property type="term" value="F:single-stranded DNA binding"/>
    <property type="evidence" value="ECO:0007669"/>
    <property type="project" value="UniProtKB-UniRule"/>
</dbReference>
<dbReference type="InterPro" id="IPR039748">
    <property type="entry name" value="RPC3"/>
</dbReference>
<reference evidence="13 14" key="1">
    <citation type="submission" date="2017-01" db="EMBL/GenBank/DDBJ databases">
        <title>Draft genome sequence of Diplodia seriata F98.1, a fungal species involved in grapevine trunk diseases.</title>
        <authorList>
            <person name="Robert-Siegwald G."/>
            <person name="Vallet J."/>
            <person name="Abou-Mansour E."/>
            <person name="Xu J."/>
            <person name="Rey P."/>
            <person name="Bertsch C."/>
            <person name="Rego C."/>
            <person name="Larignon P."/>
            <person name="Fontaine F."/>
            <person name="Lebrun M.-H."/>
        </authorList>
    </citation>
    <scope>NUCLEOTIDE SEQUENCE [LARGE SCALE GENOMIC DNA]</scope>
    <source>
        <strain evidence="13 14">F98.1</strain>
    </source>
</reference>
<gene>
    <name evidence="13" type="ORF">BK809_0001813</name>
</gene>
<accession>A0A1S8BB07</accession>
<evidence type="ECO:0000256" key="3">
    <source>
        <dbReference type="ARBA" id="ARBA00011206"/>
    </source>
</evidence>